<dbReference type="PROSITE" id="PS00061">
    <property type="entry name" value="ADH_SHORT"/>
    <property type="match status" value="1"/>
</dbReference>
<keyword evidence="6" id="KW-1185">Reference proteome</keyword>
<sequence length="324" mass="34644">MASQEALLKFDTSQLPLLGSLLSACIALYFLKSRMSSSDSTANMPSRKRTVLITGCSDGGMGAALAVAFHKAGFNVIATARNPDKMAKLKAAGVETMALDVLSDTSIAEAVSKISSLDILVNNAGTSYSMPITDMSLDEGKKAFEINVWAQLNVTKAFLPLLLESKGIIVNQTSVVSTMAVPFQSAYNASKAAMAIFSDSLRLELEPFGVTVVELKTGAVKTNMIKNQKENTPISLPADSIYAPAKDAVESAMRNDKMGDLGTPPDRWAAEVVGDLTKKKIPAMIWRGYNAKAGRLGMIFPHGMMDSTLKKLTGLDVVEQKVKI</sequence>
<dbReference type="PANTHER" id="PTHR44169:SF3">
    <property type="entry name" value="SHORT-CHAIN DEHYDROGENASE SRDE"/>
    <property type="match status" value="1"/>
</dbReference>
<gene>
    <name evidence="5" type="ORF">POJ06DRAFT_244601</name>
</gene>
<dbReference type="GeneID" id="80881681"/>
<name>A0AAD7QVR1_9ASCO</name>
<dbReference type="GO" id="GO:0005811">
    <property type="term" value="C:lipid droplet"/>
    <property type="evidence" value="ECO:0007669"/>
    <property type="project" value="TreeGrafter"/>
</dbReference>
<dbReference type="InterPro" id="IPR002347">
    <property type="entry name" value="SDR_fam"/>
</dbReference>
<dbReference type="PANTHER" id="PTHR44169">
    <property type="entry name" value="NADPH-DEPENDENT 1-ACYLDIHYDROXYACETONE PHOSPHATE REDUCTASE"/>
    <property type="match status" value="1"/>
</dbReference>
<comment type="similarity">
    <text evidence="1 4">Belongs to the short-chain dehydrogenases/reductases (SDR) family.</text>
</comment>
<proteinExistence type="inferred from homology"/>
<dbReference type="GO" id="GO:0006654">
    <property type="term" value="P:phosphatidic acid biosynthetic process"/>
    <property type="evidence" value="ECO:0007669"/>
    <property type="project" value="TreeGrafter"/>
</dbReference>
<dbReference type="CDD" id="cd05374">
    <property type="entry name" value="17beta-HSD-like_SDR_c"/>
    <property type="match status" value="1"/>
</dbReference>
<accession>A0AAD7QVR1</accession>
<dbReference type="RefSeq" id="XP_056045874.1">
    <property type="nucleotide sequence ID" value="XM_056186515.1"/>
</dbReference>
<dbReference type="Pfam" id="PF00106">
    <property type="entry name" value="adh_short"/>
    <property type="match status" value="1"/>
</dbReference>
<comment type="caution">
    <text evidence="5">The sequence shown here is derived from an EMBL/GenBank/DDBJ whole genome shotgun (WGS) entry which is preliminary data.</text>
</comment>
<reference evidence="5" key="1">
    <citation type="submission" date="2023-03" db="EMBL/GenBank/DDBJ databases">
        <title>Near-Complete genome sequence of Lipomyces tetrasporous NRRL Y-64009, an oleaginous yeast capable of growing on lignocellulosic hydrolysates.</title>
        <authorList>
            <consortium name="Lawrence Berkeley National Laboratory"/>
            <person name="Jagtap S.S."/>
            <person name="Liu J.-J."/>
            <person name="Walukiewicz H.E."/>
            <person name="Pangilinan J."/>
            <person name="Lipzen A."/>
            <person name="Ahrendt S."/>
            <person name="Koriabine M."/>
            <person name="Cobaugh K."/>
            <person name="Salamov A."/>
            <person name="Yoshinaga Y."/>
            <person name="Ng V."/>
            <person name="Daum C."/>
            <person name="Grigoriev I.V."/>
            <person name="Slininger P.J."/>
            <person name="Dien B.S."/>
            <person name="Jin Y.-S."/>
            <person name="Rao C.V."/>
        </authorList>
    </citation>
    <scope>NUCLEOTIDE SEQUENCE</scope>
    <source>
        <strain evidence="5">NRRL Y-64009</strain>
    </source>
</reference>
<dbReference type="SUPFAM" id="SSF51735">
    <property type="entry name" value="NAD(P)-binding Rossmann-fold domains"/>
    <property type="match status" value="1"/>
</dbReference>
<dbReference type="GO" id="GO:0005783">
    <property type="term" value="C:endoplasmic reticulum"/>
    <property type="evidence" value="ECO:0007669"/>
    <property type="project" value="TreeGrafter"/>
</dbReference>
<dbReference type="GO" id="GO:0000140">
    <property type="term" value="F:acylglycerone-phosphate reductase (NADP+) activity"/>
    <property type="evidence" value="ECO:0007669"/>
    <property type="project" value="TreeGrafter"/>
</dbReference>
<dbReference type="GO" id="GO:0004806">
    <property type="term" value="F:triacylglycerol lipase activity"/>
    <property type="evidence" value="ECO:0007669"/>
    <property type="project" value="TreeGrafter"/>
</dbReference>
<dbReference type="GO" id="GO:0019433">
    <property type="term" value="P:triglyceride catabolic process"/>
    <property type="evidence" value="ECO:0007669"/>
    <property type="project" value="TreeGrafter"/>
</dbReference>
<dbReference type="AlphaFoldDB" id="A0AAD7QVR1"/>
<evidence type="ECO:0000256" key="1">
    <source>
        <dbReference type="ARBA" id="ARBA00006484"/>
    </source>
</evidence>
<dbReference type="InterPro" id="IPR036291">
    <property type="entry name" value="NAD(P)-bd_dom_sf"/>
</dbReference>
<keyword evidence="2" id="KW-0521">NADP</keyword>
<dbReference type="EMBL" id="JARPMG010000002">
    <property type="protein sequence ID" value="KAJ8102424.1"/>
    <property type="molecule type" value="Genomic_DNA"/>
</dbReference>
<dbReference type="Proteomes" id="UP001217417">
    <property type="component" value="Unassembled WGS sequence"/>
</dbReference>
<dbReference type="InterPro" id="IPR020904">
    <property type="entry name" value="Sc_DH/Rdtase_CS"/>
</dbReference>
<evidence type="ECO:0000256" key="2">
    <source>
        <dbReference type="ARBA" id="ARBA00022857"/>
    </source>
</evidence>
<evidence type="ECO:0000256" key="3">
    <source>
        <dbReference type="ARBA" id="ARBA00023002"/>
    </source>
</evidence>
<evidence type="ECO:0000313" key="6">
    <source>
        <dbReference type="Proteomes" id="UP001217417"/>
    </source>
</evidence>
<dbReference type="PRINTS" id="PR00080">
    <property type="entry name" value="SDRFAMILY"/>
</dbReference>
<dbReference type="Gene3D" id="3.40.50.720">
    <property type="entry name" value="NAD(P)-binding Rossmann-like Domain"/>
    <property type="match status" value="1"/>
</dbReference>
<organism evidence="5 6">
    <name type="scientific">Lipomyces tetrasporus</name>
    <dbReference type="NCBI Taxonomy" id="54092"/>
    <lineage>
        <taxon>Eukaryota</taxon>
        <taxon>Fungi</taxon>
        <taxon>Dikarya</taxon>
        <taxon>Ascomycota</taxon>
        <taxon>Saccharomycotina</taxon>
        <taxon>Lipomycetes</taxon>
        <taxon>Lipomycetales</taxon>
        <taxon>Lipomycetaceae</taxon>
        <taxon>Lipomyces</taxon>
    </lineage>
</organism>
<dbReference type="PRINTS" id="PR00081">
    <property type="entry name" value="GDHRDH"/>
</dbReference>
<evidence type="ECO:0000313" key="5">
    <source>
        <dbReference type="EMBL" id="KAJ8102424.1"/>
    </source>
</evidence>
<protein>
    <submittedName>
        <fullName evidence="5">NADPH-dependent 1-acyldihydroxyacetone phosphate reductase</fullName>
    </submittedName>
</protein>
<keyword evidence="3" id="KW-0560">Oxidoreductase</keyword>
<evidence type="ECO:0000256" key="4">
    <source>
        <dbReference type="RuleBase" id="RU000363"/>
    </source>
</evidence>